<evidence type="ECO:0000313" key="3">
    <source>
        <dbReference type="EMBL" id="KAH7033406.1"/>
    </source>
</evidence>
<keyword evidence="2" id="KW-0732">Signal</keyword>
<evidence type="ECO:0000256" key="2">
    <source>
        <dbReference type="SAM" id="SignalP"/>
    </source>
</evidence>
<dbReference type="EMBL" id="JAGTJQ010000004">
    <property type="protein sequence ID" value="KAH7033406.1"/>
    <property type="molecule type" value="Genomic_DNA"/>
</dbReference>
<dbReference type="RefSeq" id="XP_046014238.1">
    <property type="nucleotide sequence ID" value="XM_046147848.1"/>
</dbReference>
<protein>
    <recommendedName>
        <fullName evidence="5">Secreted protein</fullName>
    </recommendedName>
</protein>
<reference evidence="3" key="1">
    <citation type="journal article" date="2021" name="Nat. Commun.">
        <title>Genetic determinants of endophytism in the Arabidopsis root mycobiome.</title>
        <authorList>
            <person name="Mesny F."/>
            <person name="Miyauchi S."/>
            <person name="Thiergart T."/>
            <person name="Pickel B."/>
            <person name="Atanasova L."/>
            <person name="Karlsson M."/>
            <person name="Huettel B."/>
            <person name="Barry K.W."/>
            <person name="Haridas S."/>
            <person name="Chen C."/>
            <person name="Bauer D."/>
            <person name="Andreopoulos W."/>
            <person name="Pangilinan J."/>
            <person name="LaButti K."/>
            <person name="Riley R."/>
            <person name="Lipzen A."/>
            <person name="Clum A."/>
            <person name="Drula E."/>
            <person name="Henrissat B."/>
            <person name="Kohler A."/>
            <person name="Grigoriev I.V."/>
            <person name="Martin F.M."/>
            <person name="Hacquard S."/>
        </authorList>
    </citation>
    <scope>NUCLEOTIDE SEQUENCE</scope>
    <source>
        <strain evidence="3">MPI-CAGE-CH-0230</strain>
    </source>
</reference>
<proteinExistence type="predicted"/>
<feature type="signal peptide" evidence="2">
    <location>
        <begin position="1"/>
        <end position="30"/>
    </location>
</feature>
<accession>A0A9P8YA51</accession>
<keyword evidence="4" id="KW-1185">Reference proteome</keyword>
<dbReference type="GeneID" id="70177394"/>
<feature type="chain" id="PRO_5040349554" description="Secreted protein" evidence="2">
    <location>
        <begin position="31"/>
        <end position="127"/>
    </location>
</feature>
<evidence type="ECO:0000256" key="1">
    <source>
        <dbReference type="SAM" id="MobiDB-lite"/>
    </source>
</evidence>
<dbReference type="AlphaFoldDB" id="A0A9P8YA51"/>
<dbReference type="Proteomes" id="UP000756346">
    <property type="component" value="Unassembled WGS sequence"/>
</dbReference>
<evidence type="ECO:0000313" key="4">
    <source>
        <dbReference type="Proteomes" id="UP000756346"/>
    </source>
</evidence>
<sequence length="127" mass="13697">MSSSGRGGRRWVWWWWWWVVQQRGLPGAGGTARQERKGAEDETASCQTGQRGSEEPITSTGCQGRGQCRGSSRFEQLGGPDGLSPRRDIGHSQSMAGRGASGGLPDGQRRASAGRTETAQRARHVST</sequence>
<comment type="caution">
    <text evidence="3">The sequence shown here is derived from an EMBL/GenBank/DDBJ whole genome shotgun (WGS) entry which is preliminary data.</text>
</comment>
<gene>
    <name evidence="3" type="ORF">B0I36DRAFT_108621</name>
</gene>
<evidence type="ECO:0008006" key="5">
    <source>
        <dbReference type="Google" id="ProtNLM"/>
    </source>
</evidence>
<organism evidence="3 4">
    <name type="scientific">Microdochium trichocladiopsis</name>
    <dbReference type="NCBI Taxonomy" id="1682393"/>
    <lineage>
        <taxon>Eukaryota</taxon>
        <taxon>Fungi</taxon>
        <taxon>Dikarya</taxon>
        <taxon>Ascomycota</taxon>
        <taxon>Pezizomycotina</taxon>
        <taxon>Sordariomycetes</taxon>
        <taxon>Xylariomycetidae</taxon>
        <taxon>Xylariales</taxon>
        <taxon>Microdochiaceae</taxon>
        <taxon>Microdochium</taxon>
    </lineage>
</organism>
<feature type="compositionally biased region" description="Polar residues" evidence="1">
    <location>
        <begin position="44"/>
        <end position="62"/>
    </location>
</feature>
<feature type="region of interest" description="Disordered" evidence="1">
    <location>
        <begin position="26"/>
        <end position="127"/>
    </location>
</feature>
<name>A0A9P8YA51_9PEZI</name>